<gene>
    <name evidence="2" type="primary">nsrR</name>
    <name evidence="2" type="ORF">NCTC11297_02080</name>
</gene>
<protein>
    <submittedName>
        <fullName evidence="2">HTH-type transcriptional repressor NsrR</fullName>
    </submittedName>
</protein>
<dbReference type="InterPro" id="IPR036388">
    <property type="entry name" value="WH-like_DNA-bd_sf"/>
</dbReference>
<dbReference type="RefSeq" id="WP_115250103.1">
    <property type="nucleotide sequence ID" value="NZ_JBMMEG010000007.1"/>
</dbReference>
<dbReference type="GeneID" id="300134264"/>
<dbReference type="PROSITE" id="PS51197">
    <property type="entry name" value="HTH_RRF2_2"/>
    <property type="match status" value="1"/>
</dbReference>
<accession>A0A379ATW7</accession>
<dbReference type="NCBIfam" id="TIGR00738">
    <property type="entry name" value="rrf2_super"/>
    <property type="match status" value="1"/>
</dbReference>
<dbReference type="EMBL" id="UGSP01000001">
    <property type="protein sequence ID" value="SUB25004.1"/>
    <property type="molecule type" value="Genomic_DNA"/>
</dbReference>
<sequence>MQINKFTDYGFRVLIYLARQQECTHTIASLAKQLHLSQNHLVKIVHFMAKQQWLITSRGKGGGIRLAESTLGLPLGEMLRTLQGDVQIVNCLSPQCTLHPQCQLKHLLDNALAQFYQSLNQYNLAMVVNRGNLNDDLSIAITQLI</sequence>
<keyword evidence="1" id="KW-0238">DNA-binding</keyword>
<dbReference type="GO" id="GO:0003677">
    <property type="term" value="F:DNA binding"/>
    <property type="evidence" value="ECO:0007669"/>
    <property type="project" value="UniProtKB-KW"/>
</dbReference>
<reference evidence="2 3" key="1">
    <citation type="submission" date="2018-06" db="EMBL/GenBank/DDBJ databases">
        <authorList>
            <consortium name="Pathogen Informatics"/>
            <person name="Doyle S."/>
        </authorList>
    </citation>
    <scope>NUCLEOTIDE SEQUENCE [LARGE SCALE GENOMIC DNA]</scope>
    <source>
        <strain evidence="3">NCTC 11297</strain>
    </source>
</reference>
<dbReference type="SUPFAM" id="SSF46785">
    <property type="entry name" value="Winged helix' DNA-binding domain"/>
    <property type="match status" value="1"/>
</dbReference>
<dbReference type="Pfam" id="PF02082">
    <property type="entry name" value="Rrf2"/>
    <property type="match status" value="1"/>
</dbReference>
<dbReference type="InterPro" id="IPR036390">
    <property type="entry name" value="WH_DNA-bd_sf"/>
</dbReference>
<dbReference type="GO" id="GO:0003700">
    <property type="term" value="F:DNA-binding transcription factor activity"/>
    <property type="evidence" value="ECO:0007669"/>
    <property type="project" value="TreeGrafter"/>
</dbReference>
<dbReference type="PANTHER" id="PTHR33221:SF4">
    <property type="entry name" value="HTH-TYPE TRANSCRIPTIONAL REPRESSOR NSRR"/>
    <property type="match status" value="1"/>
</dbReference>
<dbReference type="Gene3D" id="1.10.10.10">
    <property type="entry name" value="Winged helix-like DNA-binding domain superfamily/Winged helix DNA-binding domain"/>
    <property type="match status" value="1"/>
</dbReference>
<evidence type="ECO:0000313" key="2">
    <source>
        <dbReference type="EMBL" id="SUB25004.1"/>
    </source>
</evidence>
<dbReference type="InterPro" id="IPR000944">
    <property type="entry name" value="Tscrpt_reg_Rrf2"/>
</dbReference>
<keyword evidence="3" id="KW-1185">Reference proteome</keyword>
<name>A0A379ATW7_AVIAV</name>
<dbReference type="PANTHER" id="PTHR33221">
    <property type="entry name" value="WINGED HELIX-TURN-HELIX TRANSCRIPTIONAL REGULATOR, RRF2 FAMILY"/>
    <property type="match status" value="1"/>
</dbReference>
<evidence type="ECO:0000256" key="1">
    <source>
        <dbReference type="ARBA" id="ARBA00023125"/>
    </source>
</evidence>
<organism evidence="2 3">
    <name type="scientific">Avibacterium avium</name>
    <name type="common">Pasteurella avium</name>
    <dbReference type="NCBI Taxonomy" id="751"/>
    <lineage>
        <taxon>Bacteria</taxon>
        <taxon>Pseudomonadati</taxon>
        <taxon>Pseudomonadota</taxon>
        <taxon>Gammaproteobacteria</taxon>
        <taxon>Pasteurellales</taxon>
        <taxon>Pasteurellaceae</taxon>
        <taxon>Avibacterium</taxon>
    </lineage>
</organism>
<evidence type="ECO:0000313" key="3">
    <source>
        <dbReference type="Proteomes" id="UP000255098"/>
    </source>
</evidence>
<dbReference type="GO" id="GO:0005829">
    <property type="term" value="C:cytosol"/>
    <property type="evidence" value="ECO:0007669"/>
    <property type="project" value="TreeGrafter"/>
</dbReference>
<proteinExistence type="predicted"/>
<dbReference type="AlphaFoldDB" id="A0A379ATW7"/>
<dbReference type="Proteomes" id="UP000255098">
    <property type="component" value="Unassembled WGS sequence"/>
</dbReference>